<dbReference type="STRING" id="935700.jaqu_15090"/>
<keyword evidence="1" id="KW-0732">Signal</keyword>
<keyword evidence="3" id="KW-1185">Reference proteome</keyword>
<sequence>MNRRALLLLPLLAACGFTPVYGPGGQASAFRGAVRAEDPRTDEEFAFVARIEERLGRPSAPTYDLAYTLTSDETGLAIDGSNNITRFSVEGRLRWTLTRADRTILSGTETGFTAYSATGSPISTLESERDAHRRLSIILADKVIAQLLSGAASGAPMDVLDDAIEAGPFPDDLTPG</sequence>
<evidence type="ECO:0000313" key="2">
    <source>
        <dbReference type="EMBL" id="KIT16721.1"/>
    </source>
</evidence>
<dbReference type="GO" id="GO:0043165">
    <property type="term" value="P:Gram-negative-bacterium-type cell outer membrane assembly"/>
    <property type="evidence" value="ECO:0007669"/>
    <property type="project" value="InterPro"/>
</dbReference>
<reference evidence="2 3" key="1">
    <citation type="submission" date="2015-02" db="EMBL/GenBank/DDBJ databases">
        <title>Genome Sequence of Jannaschia aquimarina DSM28248, a member of the Roseobacter clade.</title>
        <authorList>
            <person name="Voget S."/>
            <person name="Daniel R."/>
        </authorList>
    </citation>
    <scope>NUCLEOTIDE SEQUENCE [LARGE SCALE GENOMIC DNA]</scope>
    <source>
        <strain evidence="2 3">GSW-M26</strain>
    </source>
</reference>
<evidence type="ECO:0000313" key="3">
    <source>
        <dbReference type="Proteomes" id="UP000032232"/>
    </source>
</evidence>
<dbReference type="Proteomes" id="UP000032232">
    <property type="component" value="Unassembled WGS sequence"/>
</dbReference>
<gene>
    <name evidence="2" type="ORF">jaqu_15090</name>
</gene>
<dbReference type="GO" id="GO:0019867">
    <property type="term" value="C:outer membrane"/>
    <property type="evidence" value="ECO:0007669"/>
    <property type="project" value="InterPro"/>
</dbReference>
<dbReference type="EMBL" id="JYFE01000027">
    <property type="protein sequence ID" value="KIT16721.1"/>
    <property type="molecule type" value="Genomic_DNA"/>
</dbReference>
<dbReference type="RefSeq" id="WP_043918340.1">
    <property type="nucleotide sequence ID" value="NZ_FZPF01000001.1"/>
</dbReference>
<evidence type="ECO:0000256" key="1">
    <source>
        <dbReference type="SAM" id="SignalP"/>
    </source>
</evidence>
<dbReference type="AlphaFoldDB" id="A0A0D1EIH3"/>
<feature type="signal peptide" evidence="1">
    <location>
        <begin position="1"/>
        <end position="22"/>
    </location>
</feature>
<dbReference type="OrthoDB" id="7629596at2"/>
<accession>A0A0D1EIH3</accession>
<comment type="caution">
    <text evidence="2">The sequence shown here is derived from an EMBL/GenBank/DDBJ whole genome shotgun (WGS) entry which is preliminary data.</text>
</comment>
<dbReference type="Pfam" id="PF04390">
    <property type="entry name" value="LptE"/>
    <property type="match status" value="1"/>
</dbReference>
<evidence type="ECO:0008006" key="4">
    <source>
        <dbReference type="Google" id="ProtNLM"/>
    </source>
</evidence>
<dbReference type="InterPro" id="IPR007485">
    <property type="entry name" value="LPS_assembly_LptE"/>
</dbReference>
<feature type="chain" id="PRO_5002240918" description="LPS-assembly lipoprotein" evidence="1">
    <location>
        <begin position="23"/>
        <end position="176"/>
    </location>
</feature>
<dbReference type="Gene3D" id="3.30.160.150">
    <property type="entry name" value="Lipoprotein like domain"/>
    <property type="match status" value="1"/>
</dbReference>
<name>A0A0D1EIH3_9RHOB</name>
<proteinExistence type="predicted"/>
<protein>
    <recommendedName>
        <fullName evidence="4">LPS-assembly lipoprotein</fullName>
    </recommendedName>
</protein>
<organism evidence="2 3">
    <name type="scientific">Jannaschia aquimarina</name>
    <dbReference type="NCBI Taxonomy" id="935700"/>
    <lineage>
        <taxon>Bacteria</taxon>
        <taxon>Pseudomonadati</taxon>
        <taxon>Pseudomonadota</taxon>
        <taxon>Alphaproteobacteria</taxon>
        <taxon>Rhodobacterales</taxon>
        <taxon>Roseobacteraceae</taxon>
        <taxon>Jannaschia</taxon>
    </lineage>
</organism>
<dbReference type="PROSITE" id="PS51257">
    <property type="entry name" value="PROKAR_LIPOPROTEIN"/>
    <property type="match status" value="1"/>
</dbReference>
<dbReference type="PATRIC" id="fig|935700.4.peg.1562"/>